<dbReference type="NCBIfam" id="TIGR00168">
    <property type="entry name" value="infC"/>
    <property type="match status" value="1"/>
</dbReference>
<accession>A0A1F7X9V7</accession>
<feature type="domain" description="Translation initiation factor 3 C-terminal" evidence="6">
    <location>
        <begin position="87"/>
        <end position="170"/>
    </location>
</feature>
<keyword evidence="2 4" id="KW-0396">Initiation factor</keyword>
<dbReference type="GO" id="GO:0016020">
    <property type="term" value="C:membrane"/>
    <property type="evidence" value="ECO:0007669"/>
    <property type="project" value="TreeGrafter"/>
</dbReference>
<dbReference type="Pfam" id="PF05198">
    <property type="entry name" value="IF3_N"/>
    <property type="match status" value="1"/>
</dbReference>
<comment type="subcellular location">
    <subcellularLocation>
        <location evidence="4">Cytoplasm</location>
    </subcellularLocation>
</comment>
<evidence type="ECO:0000256" key="3">
    <source>
        <dbReference type="ARBA" id="ARBA00022917"/>
    </source>
</evidence>
<dbReference type="SUPFAM" id="SSF54364">
    <property type="entry name" value="Translation initiation factor IF3, N-terminal domain"/>
    <property type="match status" value="1"/>
</dbReference>
<dbReference type="HAMAP" id="MF_00080">
    <property type="entry name" value="IF_3"/>
    <property type="match status" value="1"/>
</dbReference>
<dbReference type="Pfam" id="PF00707">
    <property type="entry name" value="IF3_C"/>
    <property type="match status" value="1"/>
</dbReference>
<keyword evidence="4" id="KW-0963">Cytoplasm</keyword>
<reference evidence="8 9" key="1">
    <citation type="journal article" date="2016" name="Nat. Commun.">
        <title>Thousands of microbial genomes shed light on interconnected biogeochemical processes in an aquifer system.</title>
        <authorList>
            <person name="Anantharaman K."/>
            <person name="Brown C.T."/>
            <person name="Hug L.A."/>
            <person name="Sharon I."/>
            <person name="Castelle C.J."/>
            <person name="Probst A.J."/>
            <person name="Thomas B.C."/>
            <person name="Singh A."/>
            <person name="Wilkins M.J."/>
            <person name="Karaoz U."/>
            <person name="Brodie E.L."/>
            <person name="Williams K.H."/>
            <person name="Hubbard S.S."/>
            <person name="Banfield J.F."/>
        </authorList>
    </citation>
    <scope>NUCLEOTIDE SEQUENCE [LARGE SCALE GENOMIC DNA]</scope>
</reference>
<gene>
    <name evidence="4" type="primary">infC</name>
    <name evidence="8" type="ORF">A2V80_01570</name>
</gene>
<evidence type="ECO:0000256" key="5">
    <source>
        <dbReference type="NCBIfam" id="TIGR00168"/>
    </source>
</evidence>
<dbReference type="InterPro" id="IPR036788">
    <property type="entry name" value="T_IF-3_C_sf"/>
</dbReference>
<comment type="subunit">
    <text evidence="4">Monomer.</text>
</comment>
<evidence type="ECO:0000313" key="9">
    <source>
        <dbReference type="Proteomes" id="UP000179013"/>
    </source>
</evidence>
<evidence type="ECO:0000256" key="1">
    <source>
        <dbReference type="ARBA" id="ARBA00005439"/>
    </source>
</evidence>
<evidence type="ECO:0000259" key="6">
    <source>
        <dbReference type="Pfam" id="PF00707"/>
    </source>
</evidence>
<dbReference type="Gene3D" id="3.10.20.80">
    <property type="entry name" value="Translation initiation factor 3 (IF-3), N-terminal domain"/>
    <property type="match status" value="1"/>
</dbReference>
<dbReference type="InterPro" id="IPR019815">
    <property type="entry name" value="Translation_initiation_fac_3_C"/>
</dbReference>
<dbReference type="SUPFAM" id="SSF55200">
    <property type="entry name" value="Translation initiation factor IF3, C-terminal domain"/>
    <property type="match status" value="1"/>
</dbReference>
<comment type="caution">
    <text evidence="8">The sequence shown here is derived from an EMBL/GenBank/DDBJ whole genome shotgun (WGS) entry which is preliminary data.</text>
</comment>
<comment type="similarity">
    <text evidence="1 4">Belongs to the IF-3 family.</text>
</comment>
<dbReference type="AlphaFoldDB" id="A0A1F7X9V7"/>
<sequence length="187" mass="21062">MNTENFNWRINNQIRADKLRVIGPDGKMVGVMNLKEALELANKLSLDLVEIAPKANPPVAKVVELGKFRYEEEKKLKNQKKGAKTSEVKEIRFSPFIGEADFNVRFGRVKEFLSEGNKVRTVVRFKGREMGSKTFGYDILNRITTLMSDKINVDMKPKFIGRHLTMVISPVSGAKKSENGDGTQTAT</sequence>
<organism evidence="8 9">
    <name type="scientific">Candidatus Woesebacteria bacterium RBG_16_39_8b</name>
    <dbReference type="NCBI Taxonomy" id="1802482"/>
    <lineage>
        <taxon>Bacteria</taxon>
        <taxon>Candidatus Woeseibacteriota</taxon>
    </lineage>
</organism>
<dbReference type="GO" id="GO:0003743">
    <property type="term" value="F:translation initiation factor activity"/>
    <property type="evidence" value="ECO:0007669"/>
    <property type="project" value="UniProtKB-UniRule"/>
</dbReference>
<evidence type="ECO:0000259" key="7">
    <source>
        <dbReference type="Pfam" id="PF05198"/>
    </source>
</evidence>
<evidence type="ECO:0000256" key="4">
    <source>
        <dbReference type="HAMAP-Rule" id="MF_00080"/>
    </source>
</evidence>
<dbReference type="GO" id="GO:0005829">
    <property type="term" value="C:cytosol"/>
    <property type="evidence" value="ECO:0007669"/>
    <property type="project" value="TreeGrafter"/>
</dbReference>
<comment type="function">
    <text evidence="4">IF-3 binds to the 30S ribosomal subunit and shifts the equilibrium between 70S ribosomes and their 50S and 30S subunits in favor of the free subunits, thus enhancing the availability of 30S subunits on which protein synthesis initiation begins.</text>
</comment>
<dbReference type="InterPro" id="IPR036787">
    <property type="entry name" value="T_IF-3_N_sf"/>
</dbReference>
<proteinExistence type="inferred from homology"/>
<dbReference type="GO" id="GO:0043022">
    <property type="term" value="F:ribosome binding"/>
    <property type="evidence" value="ECO:0007669"/>
    <property type="project" value="TreeGrafter"/>
</dbReference>
<name>A0A1F7X9V7_9BACT</name>
<dbReference type="Gene3D" id="3.30.110.10">
    <property type="entry name" value="Translation initiation factor 3 (IF-3), C-terminal domain"/>
    <property type="match status" value="1"/>
</dbReference>
<evidence type="ECO:0000256" key="2">
    <source>
        <dbReference type="ARBA" id="ARBA00022540"/>
    </source>
</evidence>
<dbReference type="GO" id="GO:0032790">
    <property type="term" value="P:ribosome disassembly"/>
    <property type="evidence" value="ECO:0007669"/>
    <property type="project" value="TreeGrafter"/>
</dbReference>
<dbReference type="PANTHER" id="PTHR10938">
    <property type="entry name" value="TRANSLATION INITIATION FACTOR IF-3"/>
    <property type="match status" value="1"/>
</dbReference>
<protein>
    <recommendedName>
        <fullName evidence="4 5">Translation initiation factor IF-3</fullName>
    </recommendedName>
</protein>
<dbReference type="Proteomes" id="UP000179013">
    <property type="component" value="Unassembled WGS sequence"/>
</dbReference>
<evidence type="ECO:0000313" key="8">
    <source>
        <dbReference type="EMBL" id="OGM11801.1"/>
    </source>
</evidence>
<feature type="domain" description="Translation initiation factor 3 N-terminal" evidence="7">
    <location>
        <begin position="10"/>
        <end position="78"/>
    </location>
</feature>
<dbReference type="PANTHER" id="PTHR10938:SF0">
    <property type="entry name" value="TRANSLATION INITIATION FACTOR IF-3, MITOCHONDRIAL"/>
    <property type="match status" value="1"/>
</dbReference>
<keyword evidence="3 4" id="KW-0648">Protein biosynthesis</keyword>
<dbReference type="InterPro" id="IPR001288">
    <property type="entry name" value="Translation_initiation_fac_3"/>
</dbReference>
<dbReference type="InterPro" id="IPR019814">
    <property type="entry name" value="Translation_initiation_fac_3_N"/>
</dbReference>
<dbReference type="EMBL" id="MGFU01000052">
    <property type="protein sequence ID" value="OGM11801.1"/>
    <property type="molecule type" value="Genomic_DNA"/>
</dbReference>